<evidence type="ECO:0000313" key="2">
    <source>
        <dbReference type="EMBL" id="MEQ2441314.1"/>
    </source>
</evidence>
<dbReference type="RefSeq" id="WP_349220341.1">
    <property type="nucleotide sequence ID" value="NZ_JBBMFD010000021.1"/>
</dbReference>
<reference evidence="2 3" key="1">
    <citation type="submission" date="2024-03" db="EMBL/GenBank/DDBJ databases">
        <title>Human intestinal bacterial collection.</title>
        <authorList>
            <person name="Pauvert C."/>
            <person name="Hitch T.C.A."/>
            <person name="Clavel T."/>
        </authorList>
    </citation>
    <scope>NUCLEOTIDE SEQUENCE [LARGE SCALE GENOMIC DNA]</scope>
    <source>
        <strain evidence="2 3">CLA-JM-H44</strain>
    </source>
</reference>
<feature type="transmembrane region" description="Helical" evidence="1">
    <location>
        <begin position="488"/>
        <end position="508"/>
    </location>
</feature>
<name>A0ABV1E373_9FIRM</name>
<feature type="transmembrane region" description="Helical" evidence="1">
    <location>
        <begin position="26"/>
        <end position="47"/>
    </location>
</feature>
<keyword evidence="1" id="KW-0812">Transmembrane</keyword>
<keyword evidence="3" id="KW-1185">Reference proteome</keyword>
<feature type="transmembrane region" description="Helical" evidence="1">
    <location>
        <begin position="324"/>
        <end position="344"/>
    </location>
</feature>
<dbReference type="Pfam" id="PF16962">
    <property type="entry name" value="ABC_export"/>
    <property type="match status" value="1"/>
</dbReference>
<dbReference type="EMBL" id="JBBMFD010000021">
    <property type="protein sequence ID" value="MEQ2441314.1"/>
    <property type="molecule type" value="Genomic_DNA"/>
</dbReference>
<dbReference type="InterPro" id="IPR031584">
    <property type="entry name" value="Put_ABC_export"/>
</dbReference>
<sequence>MKGLRYLFFTTVKNSIKELVKHPAKLVMVLFFVLLIGMMVVSSLAAPLPTNERRDPKELAAMVLVLYGYMFFLGSNNGFSSGASFYSMADVNLLFSCPISQKKILVYGLVRQLQTSLLLGFFLVFQYGWLYNTYGISIGAMLAILLGYGAVTFCSQLTAMTIYSFTSADEGRKRLIKYTMRGVYLVLIAAVAVPLLENTQDLLGSAVASATAPWVNFIPVFGWLTAAVTGVLAGNWILVAAGAGATVLFVLLMLVLVTRMHADFYEDVLKATEVSFSAITSKKEGQLRETVPKNVKTGPVGIGGGSGASAFYYKHKVENRRARVFLLDTTSLVFVGVILFFSFFMRDGGLVSVFAFATYMQIFSVSMGRWLRELTLPYVYLVPAGAFQKLLAICRETFLKICVEAVLVFLPAGLILQAKPLEIAACIFARIGFGVLFMAGNILIERILGTLTSKTLILFLYFLILVVLAAPGVVVGVIVGIFLSSTALAFAAMAVWNLAVSVLIFYLCRDILNYAELNNK</sequence>
<dbReference type="Proteomes" id="UP001489509">
    <property type="component" value="Unassembled WGS sequence"/>
</dbReference>
<comment type="caution">
    <text evidence="2">The sequence shown here is derived from an EMBL/GenBank/DDBJ whole genome shotgun (WGS) entry which is preliminary data.</text>
</comment>
<feature type="transmembrane region" description="Helical" evidence="1">
    <location>
        <begin position="422"/>
        <end position="444"/>
    </location>
</feature>
<feature type="transmembrane region" description="Helical" evidence="1">
    <location>
        <begin position="178"/>
        <end position="196"/>
    </location>
</feature>
<evidence type="ECO:0000313" key="3">
    <source>
        <dbReference type="Proteomes" id="UP001489509"/>
    </source>
</evidence>
<feature type="transmembrane region" description="Helical" evidence="1">
    <location>
        <begin position="236"/>
        <end position="257"/>
    </location>
</feature>
<feature type="transmembrane region" description="Helical" evidence="1">
    <location>
        <begin position="136"/>
        <end position="166"/>
    </location>
</feature>
<keyword evidence="1" id="KW-0472">Membrane</keyword>
<evidence type="ECO:0000256" key="1">
    <source>
        <dbReference type="SAM" id="Phobius"/>
    </source>
</evidence>
<protein>
    <submittedName>
        <fullName evidence="2">ABC exporter domain-containing protein</fullName>
    </submittedName>
</protein>
<organism evidence="2 3">
    <name type="scientific">Solibaculum intestinale</name>
    <dbReference type="NCBI Taxonomy" id="3133165"/>
    <lineage>
        <taxon>Bacteria</taxon>
        <taxon>Bacillati</taxon>
        <taxon>Bacillota</taxon>
        <taxon>Clostridia</taxon>
        <taxon>Eubacteriales</taxon>
        <taxon>Oscillospiraceae</taxon>
        <taxon>Solibaculum</taxon>
    </lineage>
</organism>
<accession>A0ABV1E373</accession>
<feature type="transmembrane region" description="Helical" evidence="1">
    <location>
        <begin position="350"/>
        <end position="371"/>
    </location>
</feature>
<proteinExistence type="predicted"/>
<feature type="transmembrane region" description="Helical" evidence="1">
    <location>
        <begin position="59"/>
        <end position="79"/>
    </location>
</feature>
<keyword evidence="1" id="KW-1133">Transmembrane helix</keyword>
<feature type="transmembrane region" description="Helical" evidence="1">
    <location>
        <begin position="456"/>
        <end position="482"/>
    </location>
</feature>
<feature type="transmembrane region" description="Helical" evidence="1">
    <location>
        <begin position="109"/>
        <end position="130"/>
    </location>
</feature>
<gene>
    <name evidence="2" type="ORF">WMO26_10795</name>
</gene>